<evidence type="ECO:0000313" key="5">
    <source>
        <dbReference type="Proteomes" id="UP000450917"/>
    </source>
</evidence>
<comment type="subcellular location">
    <subcellularLocation>
        <location evidence="1">Secreted</location>
    </subcellularLocation>
</comment>
<accession>A0A7X2Z6W0</accession>
<dbReference type="InterPro" id="IPR051398">
    <property type="entry name" value="Polysacch_Deacetylase"/>
</dbReference>
<gene>
    <name evidence="4" type="ORF">GNP93_01970</name>
</gene>
<comment type="caution">
    <text evidence="4">The sequence shown here is derived from an EMBL/GenBank/DDBJ whole genome shotgun (WGS) entry which is preliminary data.</text>
</comment>
<dbReference type="GO" id="GO:0005576">
    <property type="term" value="C:extracellular region"/>
    <property type="evidence" value="ECO:0007669"/>
    <property type="project" value="UniProtKB-SubCell"/>
</dbReference>
<name>A0A7X2Z6W0_9BACL</name>
<feature type="domain" description="NodB homology" evidence="3">
    <location>
        <begin position="57"/>
        <end position="216"/>
    </location>
</feature>
<protein>
    <submittedName>
        <fullName evidence="4">Polysaccharide deacetylase family protein</fullName>
    </submittedName>
</protein>
<dbReference type="PROSITE" id="PS51677">
    <property type="entry name" value="NODB"/>
    <property type="match status" value="1"/>
</dbReference>
<proteinExistence type="predicted"/>
<dbReference type="Pfam" id="PF01522">
    <property type="entry name" value="Polysacc_deac_1"/>
    <property type="match status" value="1"/>
</dbReference>
<keyword evidence="5" id="KW-1185">Reference proteome</keyword>
<dbReference type="AlphaFoldDB" id="A0A7X2Z6W0"/>
<keyword evidence="2" id="KW-0732">Signal</keyword>
<evidence type="ECO:0000313" key="4">
    <source>
        <dbReference type="EMBL" id="MUG69435.1"/>
    </source>
</evidence>
<dbReference type="EMBL" id="WNZX01000001">
    <property type="protein sequence ID" value="MUG69435.1"/>
    <property type="molecule type" value="Genomic_DNA"/>
</dbReference>
<dbReference type="CDD" id="cd10918">
    <property type="entry name" value="CE4_NodB_like_5s_6s"/>
    <property type="match status" value="1"/>
</dbReference>
<reference evidence="4 5" key="1">
    <citation type="submission" date="2019-11" db="EMBL/GenBank/DDBJ databases">
        <title>Draft genome sequences of five Paenibacillus species of dairy origin.</title>
        <authorList>
            <person name="Olajide A.M."/>
            <person name="Chen S."/>
            <person name="Lapointe G."/>
        </authorList>
    </citation>
    <scope>NUCLEOTIDE SEQUENCE [LARGE SCALE GENOMIC DNA]</scope>
    <source>
        <strain evidence="4 5">2CS3</strain>
    </source>
</reference>
<evidence type="ECO:0000256" key="1">
    <source>
        <dbReference type="ARBA" id="ARBA00004613"/>
    </source>
</evidence>
<dbReference type="Gene3D" id="3.20.20.370">
    <property type="entry name" value="Glycoside hydrolase/deacetylase"/>
    <property type="match status" value="1"/>
</dbReference>
<dbReference type="GO" id="GO:0016810">
    <property type="term" value="F:hydrolase activity, acting on carbon-nitrogen (but not peptide) bonds"/>
    <property type="evidence" value="ECO:0007669"/>
    <property type="project" value="InterPro"/>
</dbReference>
<dbReference type="Proteomes" id="UP000450917">
    <property type="component" value="Unassembled WGS sequence"/>
</dbReference>
<evidence type="ECO:0000259" key="3">
    <source>
        <dbReference type="PROSITE" id="PS51677"/>
    </source>
</evidence>
<organism evidence="4 5">
    <name type="scientific">Paenibacillus validus</name>
    <dbReference type="NCBI Taxonomy" id="44253"/>
    <lineage>
        <taxon>Bacteria</taxon>
        <taxon>Bacillati</taxon>
        <taxon>Bacillota</taxon>
        <taxon>Bacilli</taxon>
        <taxon>Bacillales</taxon>
        <taxon>Paenibacillaceae</taxon>
        <taxon>Paenibacillus</taxon>
    </lineage>
</organism>
<dbReference type="SUPFAM" id="SSF88713">
    <property type="entry name" value="Glycoside hydrolase/deacetylase"/>
    <property type="match status" value="1"/>
</dbReference>
<evidence type="ECO:0000256" key="2">
    <source>
        <dbReference type="ARBA" id="ARBA00022729"/>
    </source>
</evidence>
<dbReference type="InterPro" id="IPR002509">
    <property type="entry name" value="NODB_dom"/>
</dbReference>
<dbReference type="PANTHER" id="PTHR34216">
    <property type="match status" value="1"/>
</dbReference>
<dbReference type="GO" id="GO:0005975">
    <property type="term" value="P:carbohydrate metabolic process"/>
    <property type="evidence" value="ECO:0007669"/>
    <property type="project" value="InterPro"/>
</dbReference>
<dbReference type="PANTHER" id="PTHR34216:SF3">
    <property type="entry name" value="POLY-BETA-1,6-N-ACETYL-D-GLUCOSAMINE N-DEACETYLASE"/>
    <property type="match status" value="1"/>
</dbReference>
<dbReference type="InterPro" id="IPR011330">
    <property type="entry name" value="Glyco_hydro/deAcase_b/a-brl"/>
</dbReference>
<sequence>MPVLNYHSIGHDPGNSLVLAPDKFAAQMSYLAEHGFTPLSLTEFILILEKKKPAPPKPVLLTFDDGYEDNFEHAMPVLQKHQFPATLFMSPGVAGQDGYLNWEQVKQMHESGWDIQPHGMTHPHLPKLSPEKQKEEITEARRLIEEKLGTKADVFCYPYGEFNKTTLSVLEEAGFRYAFTIRQGWTTSAQPPLELKRIYVNGKERLSEWVRRLSKP</sequence>